<comment type="pathway">
    <text evidence="1 8">Amino-acid biosynthesis; L-lysine biosynthesis via DAP pathway; DL-2,6-diaminopimelate from LL-2,6-diaminopimelate: step 1/1.</text>
</comment>
<dbReference type="PANTHER" id="PTHR31689:SF0">
    <property type="entry name" value="DIAMINOPIMELATE EPIMERASE"/>
    <property type="match status" value="1"/>
</dbReference>
<protein>
    <recommendedName>
        <fullName evidence="3 8">Diaminopimelate epimerase</fullName>
        <shortName evidence="8">DAP epimerase</shortName>
        <ecNumber evidence="3 8">5.1.1.7</ecNumber>
    </recommendedName>
    <alternativeName>
        <fullName evidence="8">PLP-independent amino acid racemase</fullName>
    </alternativeName>
</protein>
<dbReference type="Gene3D" id="3.10.310.10">
    <property type="entry name" value="Diaminopimelate Epimerase, Chain A, domain 1"/>
    <property type="match status" value="2"/>
</dbReference>
<dbReference type="PROSITE" id="PS01326">
    <property type="entry name" value="DAP_EPIMERASE"/>
    <property type="match status" value="1"/>
</dbReference>
<evidence type="ECO:0000256" key="2">
    <source>
        <dbReference type="ARBA" id="ARBA00010219"/>
    </source>
</evidence>
<feature type="binding site" evidence="8">
    <location>
        <position position="184"/>
    </location>
    <ligand>
        <name>substrate</name>
    </ligand>
</feature>
<feature type="binding site" evidence="8">
    <location>
        <position position="70"/>
    </location>
    <ligand>
        <name>substrate</name>
    </ligand>
</feature>
<dbReference type="HAMAP" id="MF_00197">
    <property type="entry name" value="DAP_epimerase"/>
    <property type="match status" value="1"/>
</dbReference>
<sequence length="273" mass="30473">MSFSKLEGTGNDFIIIDNRTHFINNFLAKKDLNIETFIQIICNRKKGIGADGLILIEKSSSVNFKWDFFNADGSRASMCGNGARCAARFAFEKKIAPKEMTFETGAGIIKATVNGKTVKVLMTKPYDINLKCKIKTDTRNIEGAFLNTGVPHFVAFVENIENVDVENLGRKIRFHEMFKPEGTNVNFAQFKDGKLFVRTYERGVEGETLACGTGSVAAAIAFSRLFSKEPPITVITRSGEPLTIYFDNQLKDVFLEGNTSWICDGELWEEIFG</sequence>
<comment type="function">
    <text evidence="8">Catalyzes the stereoinversion of LL-2,6-diaminopimelate (L,L-DAP) to meso-diaminopimelate (meso-DAP), a precursor of L-lysine and an essential component of the bacterial peptidoglycan.</text>
</comment>
<dbReference type="InterPro" id="IPR001653">
    <property type="entry name" value="DAP_epimerase_DapF"/>
</dbReference>
<dbReference type="AlphaFoldDB" id="A0A1R1MMA6"/>
<dbReference type="GO" id="GO:0009089">
    <property type="term" value="P:lysine biosynthetic process via diaminopimelate"/>
    <property type="evidence" value="ECO:0007669"/>
    <property type="project" value="UniProtKB-UniRule"/>
</dbReference>
<dbReference type="UniPathway" id="UPA00034">
    <property type="reaction ID" value="UER00025"/>
</dbReference>
<feature type="binding site" evidence="8">
    <location>
        <begin position="201"/>
        <end position="202"/>
    </location>
    <ligand>
        <name>substrate</name>
    </ligand>
</feature>
<feature type="active site" description="Proton acceptor" evidence="8">
    <location>
        <position position="211"/>
    </location>
</feature>
<dbReference type="NCBIfam" id="TIGR00652">
    <property type="entry name" value="DapF"/>
    <property type="match status" value="1"/>
</dbReference>
<feature type="binding site" evidence="8">
    <location>
        <begin position="80"/>
        <end position="81"/>
    </location>
    <ligand>
        <name>substrate</name>
    </ligand>
</feature>
<dbReference type="STRING" id="1914305.BLW93_02785"/>
<dbReference type="GO" id="GO:0005829">
    <property type="term" value="C:cytosol"/>
    <property type="evidence" value="ECO:0007669"/>
    <property type="project" value="TreeGrafter"/>
</dbReference>
<feature type="binding site" evidence="8">
    <location>
        <position position="11"/>
    </location>
    <ligand>
        <name>substrate</name>
    </ligand>
</feature>
<evidence type="ECO:0000256" key="7">
    <source>
        <dbReference type="ARBA" id="ARBA00051712"/>
    </source>
</evidence>
<evidence type="ECO:0000313" key="10">
    <source>
        <dbReference type="EMBL" id="OMH40907.1"/>
    </source>
</evidence>
<feature type="site" description="Could be important to modulate the pK values of the two catalytic cysteine residues" evidence="8">
    <location>
        <position position="152"/>
    </location>
</feature>
<comment type="similarity">
    <text evidence="2 8">Belongs to the diaminopimelate epimerase family.</text>
</comment>
<proteinExistence type="inferred from homology"/>
<keyword evidence="5 8" id="KW-0457">Lysine biosynthesis</keyword>
<evidence type="ECO:0000256" key="1">
    <source>
        <dbReference type="ARBA" id="ARBA00005196"/>
    </source>
</evidence>
<accession>A0A1R1MMA6</accession>
<feature type="active site" evidence="9">
    <location>
        <position position="79"/>
    </location>
</feature>
<comment type="subunit">
    <text evidence="8">Homodimer.</text>
</comment>
<keyword evidence="11" id="KW-1185">Reference proteome</keyword>
<dbReference type="EC" id="5.1.1.7" evidence="3 8"/>
<feature type="site" description="Could be important to modulate the pK values of the two catalytic cysteine residues" evidence="8">
    <location>
        <position position="201"/>
    </location>
</feature>
<dbReference type="Pfam" id="PF01678">
    <property type="entry name" value="DAP_epimerase"/>
    <property type="match status" value="2"/>
</dbReference>
<dbReference type="OrthoDB" id="9805408at2"/>
<keyword evidence="6 8" id="KW-0413">Isomerase</keyword>
<comment type="caution">
    <text evidence="10">The sequence shown here is derived from an EMBL/GenBank/DDBJ whole genome shotgun (WGS) entry which is preliminary data.</text>
</comment>
<evidence type="ECO:0000313" key="11">
    <source>
        <dbReference type="Proteomes" id="UP000187408"/>
    </source>
</evidence>
<comment type="caution">
    <text evidence="8">Lacks conserved residue(s) required for the propagation of feature annotation.</text>
</comment>
<keyword evidence="8" id="KW-0963">Cytoplasm</keyword>
<evidence type="ECO:0000256" key="5">
    <source>
        <dbReference type="ARBA" id="ARBA00023154"/>
    </source>
</evidence>
<dbReference type="RefSeq" id="WP_076712644.1">
    <property type="nucleotide sequence ID" value="NZ_MOEN01000007.1"/>
</dbReference>
<evidence type="ECO:0000256" key="6">
    <source>
        <dbReference type="ARBA" id="ARBA00023235"/>
    </source>
</evidence>
<comment type="catalytic activity">
    <reaction evidence="7 8">
        <text>(2S,6S)-2,6-diaminopimelate = meso-2,6-diaminopimelate</text>
        <dbReference type="Rhea" id="RHEA:15393"/>
        <dbReference type="ChEBI" id="CHEBI:57609"/>
        <dbReference type="ChEBI" id="CHEBI:57791"/>
        <dbReference type="EC" id="5.1.1.7"/>
    </reaction>
</comment>
<organism evidence="10 11">
    <name type="scientific">Desulfurobacterium indicum</name>
    <dbReference type="NCBI Taxonomy" id="1914305"/>
    <lineage>
        <taxon>Bacteria</taxon>
        <taxon>Pseudomonadati</taxon>
        <taxon>Aquificota</taxon>
        <taxon>Aquificia</taxon>
        <taxon>Desulfurobacteriales</taxon>
        <taxon>Desulfurobacteriaceae</taxon>
        <taxon>Desulfurobacterium</taxon>
    </lineage>
</organism>
<evidence type="ECO:0000256" key="9">
    <source>
        <dbReference type="PROSITE-ProRule" id="PRU10125"/>
    </source>
</evidence>
<dbReference type="PANTHER" id="PTHR31689">
    <property type="entry name" value="DIAMINOPIMELATE EPIMERASE, CHLOROPLASTIC"/>
    <property type="match status" value="1"/>
</dbReference>
<dbReference type="GO" id="GO:0008837">
    <property type="term" value="F:diaminopimelate epimerase activity"/>
    <property type="evidence" value="ECO:0007669"/>
    <property type="project" value="UniProtKB-UniRule"/>
</dbReference>
<dbReference type="Proteomes" id="UP000187408">
    <property type="component" value="Unassembled WGS sequence"/>
</dbReference>
<keyword evidence="4 8" id="KW-0028">Amino-acid biosynthesis</keyword>
<dbReference type="InterPro" id="IPR018510">
    <property type="entry name" value="DAP_epimerase_AS"/>
</dbReference>
<evidence type="ECO:0000256" key="3">
    <source>
        <dbReference type="ARBA" id="ARBA00013080"/>
    </source>
</evidence>
<gene>
    <name evidence="8" type="primary">dapF</name>
    <name evidence="10" type="ORF">BLW93_02785</name>
</gene>
<dbReference type="SUPFAM" id="SSF54506">
    <property type="entry name" value="Diaminopimelate epimerase-like"/>
    <property type="match status" value="2"/>
</dbReference>
<feature type="binding site" evidence="8">
    <location>
        <begin position="212"/>
        <end position="213"/>
    </location>
    <ligand>
        <name>substrate</name>
    </ligand>
</feature>
<evidence type="ECO:0000256" key="4">
    <source>
        <dbReference type="ARBA" id="ARBA00022605"/>
    </source>
</evidence>
<evidence type="ECO:0000256" key="8">
    <source>
        <dbReference type="HAMAP-Rule" id="MF_00197"/>
    </source>
</evidence>
<dbReference type="EMBL" id="MOEN01000007">
    <property type="protein sequence ID" value="OMH40907.1"/>
    <property type="molecule type" value="Genomic_DNA"/>
</dbReference>
<feature type="active site" description="Proton donor" evidence="8">
    <location>
        <position position="79"/>
    </location>
</feature>
<comment type="subcellular location">
    <subcellularLocation>
        <location evidence="8">Cytoplasm</location>
    </subcellularLocation>
</comment>
<name>A0A1R1MMA6_9BACT</name>
<reference evidence="10 11" key="1">
    <citation type="submission" date="2016-10" db="EMBL/GenBank/DDBJ databases">
        <title>Genome sequence of a sulfur-reducing bacterium Desulfurobacterium indicum K6013.</title>
        <authorList>
            <person name="Cao J."/>
            <person name="Shao Z."/>
            <person name="Alain K."/>
            <person name="Jebbar M."/>
        </authorList>
    </citation>
    <scope>NUCLEOTIDE SEQUENCE [LARGE SCALE GENOMIC DNA]</scope>
    <source>
        <strain evidence="10 11">K6013</strain>
    </source>
</reference>